<dbReference type="InterPro" id="IPR005467">
    <property type="entry name" value="His_kinase_dom"/>
</dbReference>
<dbReference type="PANTHER" id="PTHR43065">
    <property type="entry name" value="SENSOR HISTIDINE KINASE"/>
    <property type="match status" value="1"/>
</dbReference>
<evidence type="ECO:0000313" key="9">
    <source>
        <dbReference type="Proteomes" id="UP000663722"/>
    </source>
</evidence>
<dbReference type="PRINTS" id="PR00344">
    <property type="entry name" value="BCTRLSENSOR"/>
</dbReference>
<keyword evidence="3 4" id="KW-0597">Phosphoprotein</keyword>
<dbReference type="PANTHER" id="PTHR43065:SF42">
    <property type="entry name" value="TWO-COMPONENT SENSOR PPRA"/>
    <property type="match status" value="1"/>
</dbReference>
<sequence>MDDKEKEIINKLKRRISGLEKTLQIVTGYSGRTEKNLRQLFEVISGTMPVPMVITSKTGGLIFSNEKAQEIFGFSEKNFHKTDPSDLYEDSRDCDRFLKMNEAQGEVKGFAVTLKKADGSSFPASLFSRHILFEGQNCLLTVIYDLSEFRKEEEKRLALERQLRQTHKMEALGTMAGGIAHDFNNVLTVIFGRLELAMMMLSEESKAKHHINDALTAAERARAMIMQILAFCRKNEEENSPFPISTIIAEAAKMIRSLAPSNIETSLRINSKSSIVLGDPTQIHQVLMNLCSNSIYALQNREGLIEIILEQVSFGPREKITIPGLSPGTYVRLTVSDNGPGMDKGIIERAFDPFFTTKPAGEGTGMGLSVVHGIIQSHGGAVSVESQPGKKTAFHCYIPVIAETEGMTEPAIVQKTIQRGSETILFVDDESDIVDICSQMLESLGYHVITRNNGPDALSLFKENPNLFDLVITDKSMPVMSGITMASEMLKIRLDIPVILITGDRMEDNPLSEIGIRDMLRKPFSRNDIGAAIQKALHKKQEKEYDKS</sequence>
<dbReference type="EC" id="2.7.13.3" evidence="2"/>
<name>A0A975BSR9_9BACT</name>
<dbReference type="Pfam" id="PF02518">
    <property type="entry name" value="HATPase_c"/>
    <property type="match status" value="1"/>
</dbReference>
<evidence type="ECO:0000256" key="4">
    <source>
        <dbReference type="PROSITE-ProRule" id="PRU00169"/>
    </source>
</evidence>
<dbReference type="CDD" id="cd00156">
    <property type="entry name" value="REC"/>
    <property type="match status" value="1"/>
</dbReference>
<dbReference type="Gene3D" id="3.40.50.2300">
    <property type="match status" value="1"/>
</dbReference>
<dbReference type="AlphaFoldDB" id="A0A975BSR9"/>
<dbReference type="Gene3D" id="3.30.565.10">
    <property type="entry name" value="Histidine kinase-like ATPase, C-terminal domain"/>
    <property type="match status" value="1"/>
</dbReference>
<dbReference type="Gene3D" id="3.30.450.20">
    <property type="entry name" value="PAS domain"/>
    <property type="match status" value="1"/>
</dbReference>
<dbReference type="SUPFAM" id="SSF55874">
    <property type="entry name" value="ATPase domain of HSP90 chaperone/DNA topoisomerase II/histidine kinase"/>
    <property type="match status" value="1"/>
</dbReference>
<evidence type="ECO:0000313" key="8">
    <source>
        <dbReference type="EMBL" id="QTA91144.1"/>
    </source>
</evidence>
<dbReference type="SMART" id="SM00448">
    <property type="entry name" value="REC"/>
    <property type="match status" value="1"/>
</dbReference>
<proteinExistence type="predicted"/>
<evidence type="ECO:0000256" key="2">
    <source>
        <dbReference type="ARBA" id="ARBA00012438"/>
    </source>
</evidence>
<evidence type="ECO:0000259" key="6">
    <source>
        <dbReference type="PROSITE" id="PS50110"/>
    </source>
</evidence>
<feature type="modified residue" description="4-aspartylphosphate" evidence="4">
    <location>
        <position position="474"/>
    </location>
</feature>
<dbReference type="SUPFAM" id="SSF47384">
    <property type="entry name" value="Homodimeric domain of signal transducing histidine kinase"/>
    <property type="match status" value="1"/>
</dbReference>
<dbReference type="InterPro" id="IPR004358">
    <property type="entry name" value="Sig_transdc_His_kin-like_C"/>
</dbReference>
<dbReference type="RefSeq" id="WP_207679039.1">
    <property type="nucleotide sequence ID" value="NZ_CP061800.1"/>
</dbReference>
<dbReference type="PROSITE" id="PS50109">
    <property type="entry name" value="HIS_KIN"/>
    <property type="match status" value="1"/>
</dbReference>
<feature type="domain" description="PAS" evidence="7">
    <location>
        <begin position="33"/>
        <end position="79"/>
    </location>
</feature>
<dbReference type="SMART" id="SM00388">
    <property type="entry name" value="HisKA"/>
    <property type="match status" value="1"/>
</dbReference>
<dbReference type="KEGG" id="dmm:dnm_072090"/>
<feature type="domain" description="Response regulatory" evidence="6">
    <location>
        <begin position="423"/>
        <end position="537"/>
    </location>
</feature>
<dbReference type="InterPro" id="IPR036890">
    <property type="entry name" value="HATPase_C_sf"/>
</dbReference>
<reference evidence="8" key="1">
    <citation type="journal article" date="2021" name="Microb. Physiol.">
        <title>Proteogenomic Insights into the Physiology of Marine, Sulfate-Reducing, Filamentous Desulfonema limicola and Desulfonema magnum.</title>
        <authorList>
            <person name="Schnaars V."/>
            <person name="Wohlbrand L."/>
            <person name="Scheve S."/>
            <person name="Hinrichs C."/>
            <person name="Reinhardt R."/>
            <person name="Rabus R."/>
        </authorList>
    </citation>
    <scope>NUCLEOTIDE SEQUENCE</scope>
    <source>
        <strain evidence="8">4be13</strain>
    </source>
</reference>
<dbReference type="PROSITE" id="PS50112">
    <property type="entry name" value="PAS"/>
    <property type="match status" value="1"/>
</dbReference>
<organism evidence="8 9">
    <name type="scientific">Desulfonema magnum</name>
    <dbReference type="NCBI Taxonomy" id="45655"/>
    <lineage>
        <taxon>Bacteria</taxon>
        <taxon>Pseudomonadati</taxon>
        <taxon>Thermodesulfobacteriota</taxon>
        <taxon>Desulfobacteria</taxon>
        <taxon>Desulfobacterales</taxon>
        <taxon>Desulfococcaceae</taxon>
        <taxon>Desulfonema</taxon>
    </lineage>
</organism>
<evidence type="ECO:0000256" key="3">
    <source>
        <dbReference type="ARBA" id="ARBA00022553"/>
    </source>
</evidence>
<keyword evidence="8" id="KW-0808">Transferase</keyword>
<dbReference type="InterPro" id="IPR001789">
    <property type="entry name" value="Sig_transdc_resp-reg_receiver"/>
</dbReference>
<dbReference type="NCBIfam" id="TIGR00229">
    <property type="entry name" value="sensory_box"/>
    <property type="match status" value="1"/>
</dbReference>
<dbReference type="SMART" id="SM00387">
    <property type="entry name" value="HATPase_c"/>
    <property type="match status" value="1"/>
</dbReference>
<dbReference type="CDD" id="cd00130">
    <property type="entry name" value="PAS"/>
    <property type="match status" value="1"/>
</dbReference>
<feature type="domain" description="Histidine kinase" evidence="5">
    <location>
        <begin position="178"/>
        <end position="402"/>
    </location>
</feature>
<dbReference type="GO" id="GO:0000155">
    <property type="term" value="F:phosphorelay sensor kinase activity"/>
    <property type="evidence" value="ECO:0007669"/>
    <property type="project" value="InterPro"/>
</dbReference>
<dbReference type="CDD" id="cd00082">
    <property type="entry name" value="HisKA"/>
    <property type="match status" value="1"/>
</dbReference>
<dbReference type="Pfam" id="PF00072">
    <property type="entry name" value="Response_reg"/>
    <property type="match status" value="1"/>
</dbReference>
<dbReference type="Proteomes" id="UP000663722">
    <property type="component" value="Chromosome"/>
</dbReference>
<evidence type="ECO:0000256" key="1">
    <source>
        <dbReference type="ARBA" id="ARBA00000085"/>
    </source>
</evidence>
<comment type="catalytic activity">
    <reaction evidence="1">
        <text>ATP + protein L-histidine = ADP + protein N-phospho-L-histidine.</text>
        <dbReference type="EC" id="2.7.13.3"/>
    </reaction>
</comment>
<dbReference type="Pfam" id="PF13426">
    <property type="entry name" value="PAS_9"/>
    <property type="match status" value="1"/>
</dbReference>
<dbReference type="InterPro" id="IPR003661">
    <property type="entry name" value="HisK_dim/P_dom"/>
</dbReference>
<dbReference type="SUPFAM" id="SSF52172">
    <property type="entry name" value="CheY-like"/>
    <property type="match status" value="1"/>
</dbReference>
<dbReference type="InterPro" id="IPR036097">
    <property type="entry name" value="HisK_dim/P_sf"/>
</dbReference>
<dbReference type="InterPro" id="IPR011006">
    <property type="entry name" value="CheY-like_superfamily"/>
</dbReference>
<dbReference type="InterPro" id="IPR000014">
    <property type="entry name" value="PAS"/>
</dbReference>
<protein>
    <recommendedName>
        <fullName evidence="2">histidine kinase</fullName>
        <ecNumber evidence="2">2.7.13.3</ecNumber>
    </recommendedName>
</protein>
<dbReference type="InterPro" id="IPR003594">
    <property type="entry name" value="HATPase_dom"/>
</dbReference>
<evidence type="ECO:0000259" key="7">
    <source>
        <dbReference type="PROSITE" id="PS50112"/>
    </source>
</evidence>
<keyword evidence="9" id="KW-1185">Reference proteome</keyword>
<dbReference type="SUPFAM" id="SSF55785">
    <property type="entry name" value="PYP-like sensor domain (PAS domain)"/>
    <property type="match status" value="1"/>
</dbReference>
<dbReference type="PROSITE" id="PS50110">
    <property type="entry name" value="RESPONSE_REGULATORY"/>
    <property type="match status" value="1"/>
</dbReference>
<dbReference type="InterPro" id="IPR035965">
    <property type="entry name" value="PAS-like_dom_sf"/>
</dbReference>
<keyword evidence="8" id="KW-0418">Kinase</keyword>
<accession>A0A975BSR9</accession>
<dbReference type="EMBL" id="CP061800">
    <property type="protein sequence ID" value="QTA91144.1"/>
    <property type="molecule type" value="Genomic_DNA"/>
</dbReference>
<evidence type="ECO:0000259" key="5">
    <source>
        <dbReference type="PROSITE" id="PS50109"/>
    </source>
</evidence>
<gene>
    <name evidence="8" type="ORF">dnm_072090</name>
</gene>
<dbReference type="Gene3D" id="1.10.287.130">
    <property type="match status" value="1"/>
</dbReference>